<feature type="domain" description="DUF2268" evidence="1">
    <location>
        <begin position="122"/>
        <end position="316"/>
    </location>
</feature>
<dbReference type="AlphaFoldDB" id="A0A7V7RLT3"/>
<evidence type="ECO:0000313" key="3">
    <source>
        <dbReference type="Proteomes" id="UP000441354"/>
    </source>
</evidence>
<comment type="caution">
    <text evidence="2">The sequence shown here is derived from an EMBL/GenBank/DDBJ whole genome shotgun (WGS) entry which is preliminary data.</text>
</comment>
<sequence>MKRISFMLMLILVLAGCSKNTEEVIEKESFSEQAANTFIINEQNFEVIPFFNEYTNFTNGEYLDEDERIKSFSDIVVKPLSEEIYGNSYGLYNDPQLSAPTNLQKLQDSLIELSGEYPAIKSIIESGLSDAVSMLKGEDYKLYIVPFNPDYIYGSQATKGVSGFAAGETGSIVLFIDPFNYTEESLKAAVVHEYHHSVLLASGFFQGNKQTLLDWILIEGKAEAFAKTLYPQYESYWLEPLNPDTGAKVWSFIEEKSKKLFRDEDLETLYLGSTERGFPELSHYRIGYQIMENLLANFPELGVEEWTYMDSEEILKKSKAESLFEGG</sequence>
<evidence type="ECO:0000259" key="1">
    <source>
        <dbReference type="Pfam" id="PF10026"/>
    </source>
</evidence>
<proteinExistence type="predicted"/>
<reference evidence="2 3" key="1">
    <citation type="journal article" date="2014" name="Arch. Microbiol.">
        <title>Bacillus mesophilum sp. nov., strain IITR-54T, a novel 4-chlorobiphenyl dechlorinating bacterium.</title>
        <authorList>
            <person name="Manickam N."/>
            <person name="Singh N.K."/>
            <person name="Bajaj A."/>
            <person name="Kumar R.M."/>
            <person name="Kaur G."/>
            <person name="Kaur N."/>
            <person name="Bala M."/>
            <person name="Kumar A."/>
            <person name="Mayilraj S."/>
        </authorList>
    </citation>
    <scope>NUCLEOTIDE SEQUENCE [LARGE SCALE GENOMIC DNA]</scope>
    <source>
        <strain evidence="2 3">IITR-54</strain>
    </source>
</reference>
<dbReference type="Proteomes" id="UP000441354">
    <property type="component" value="Unassembled WGS sequence"/>
</dbReference>
<name>A0A7V7RLT3_9BACI</name>
<keyword evidence="3" id="KW-1185">Reference proteome</keyword>
<dbReference type="OrthoDB" id="1437293at2"/>
<dbReference type="Pfam" id="PF10026">
    <property type="entry name" value="DUF2268"/>
    <property type="match status" value="1"/>
</dbReference>
<accession>A0A7V7RLT3</accession>
<evidence type="ECO:0000313" key="2">
    <source>
        <dbReference type="EMBL" id="KAB2332828.1"/>
    </source>
</evidence>
<organism evidence="2 3">
    <name type="scientific">Bacillus mesophilum</name>
    <dbReference type="NCBI Taxonomy" id="1071718"/>
    <lineage>
        <taxon>Bacteria</taxon>
        <taxon>Bacillati</taxon>
        <taxon>Bacillota</taxon>
        <taxon>Bacilli</taxon>
        <taxon>Bacillales</taxon>
        <taxon>Bacillaceae</taxon>
        <taxon>Bacillus</taxon>
    </lineage>
</organism>
<dbReference type="InterPro" id="IPR018728">
    <property type="entry name" value="DUF2268"/>
</dbReference>
<gene>
    <name evidence="2" type="ORF">F7732_12155</name>
</gene>
<dbReference type="RefSeq" id="WP_151574177.1">
    <property type="nucleotide sequence ID" value="NZ_WBOT01000003.1"/>
</dbReference>
<dbReference type="EMBL" id="WBOT01000003">
    <property type="protein sequence ID" value="KAB2332828.1"/>
    <property type="molecule type" value="Genomic_DNA"/>
</dbReference>
<dbReference type="PROSITE" id="PS51257">
    <property type="entry name" value="PROKAR_LIPOPROTEIN"/>
    <property type="match status" value="1"/>
</dbReference>
<protein>
    <submittedName>
        <fullName evidence="2">DUF2268 domain-containing protein</fullName>
    </submittedName>
</protein>